<gene>
    <name evidence="2" type="ORF">LK996_14480</name>
</gene>
<sequence>MRFQLLATVLAYAAAFATSGASASEVEPYQDAAYNGSYVIEVLPNNTVDHSQPKCMIVDPAQGAYGVRTHRWTSIPTGLCGLGHITAHTENKQAVWDITPVQHTDGRKAYVIRSRFNGQCLIRSNNGQDNTARLFSWNATNPALCGWGNEDALIDNGQAAWVLGDSAVVGENLVSSIGALRNGIAYLSFASNNNGLRAGQTMLAVDHEFRLTRVPETCTSHALQPDIIRVCGVGDFSKPVTVRDSAYLNMDFAPWNATASTDNFYGDWSVHYMAIRDKAAAPVYCSRLRTGNFSDWRLPTRAELRKLYAAFPNNKIRDFGWATGYRGHWTSEGFTDQFGRYNFYSVRFFDGSEGQEWDANPYPISCIR</sequence>
<evidence type="ECO:0000313" key="3">
    <source>
        <dbReference type="Proteomes" id="UP001165293"/>
    </source>
</evidence>
<evidence type="ECO:0000256" key="1">
    <source>
        <dbReference type="SAM" id="SignalP"/>
    </source>
</evidence>
<feature type="chain" id="PRO_5046740405" evidence="1">
    <location>
        <begin position="24"/>
        <end position="368"/>
    </location>
</feature>
<dbReference type="EMBL" id="JAJGAK010000004">
    <property type="protein sequence ID" value="MCC8364279.1"/>
    <property type="molecule type" value="Genomic_DNA"/>
</dbReference>
<evidence type="ECO:0000313" key="2">
    <source>
        <dbReference type="EMBL" id="MCC8364279.1"/>
    </source>
</evidence>
<comment type="caution">
    <text evidence="2">The sequence shown here is derived from an EMBL/GenBank/DDBJ whole genome shotgun (WGS) entry which is preliminary data.</text>
</comment>
<organism evidence="2 3">
    <name type="scientific">Noviluteimonas lactosilytica</name>
    <dbReference type="NCBI Taxonomy" id="2888523"/>
    <lineage>
        <taxon>Bacteria</taxon>
        <taxon>Pseudomonadati</taxon>
        <taxon>Pseudomonadota</taxon>
        <taxon>Gammaproteobacteria</taxon>
        <taxon>Lysobacterales</taxon>
        <taxon>Lysobacteraceae</taxon>
        <taxon>Noviluteimonas</taxon>
    </lineage>
</organism>
<dbReference type="Proteomes" id="UP001165293">
    <property type="component" value="Unassembled WGS sequence"/>
</dbReference>
<reference evidence="2" key="1">
    <citation type="submission" date="2021-10" db="EMBL/GenBank/DDBJ databases">
        <authorList>
            <person name="Lyu M."/>
            <person name="Wang X."/>
            <person name="Meng X."/>
            <person name="Xu K."/>
        </authorList>
    </citation>
    <scope>NUCLEOTIDE SEQUENCE</scope>
    <source>
        <strain evidence="2">A6</strain>
    </source>
</reference>
<proteinExistence type="predicted"/>
<keyword evidence="3" id="KW-1185">Reference proteome</keyword>
<protein>
    <submittedName>
        <fullName evidence="2">DUF1566 domain-containing protein</fullName>
    </submittedName>
</protein>
<name>A0ABS8JKY5_9GAMM</name>
<dbReference type="RefSeq" id="WP_230528073.1">
    <property type="nucleotide sequence ID" value="NZ_JAJGAK010000004.1"/>
</dbReference>
<feature type="signal peptide" evidence="1">
    <location>
        <begin position="1"/>
        <end position="23"/>
    </location>
</feature>
<keyword evidence="1" id="KW-0732">Signal</keyword>
<accession>A0ABS8JKY5</accession>